<dbReference type="EMBL" id="JBEPMA010000011">
    <property type="protein sequence ID" value="MET3617944.1"/>
    <property type="molecule type" value="Genomic_DNA"/>
</dbReference>
<gene>
    <name evidence="12" type="ORF">ABID14_001579</name>
</gene>
<evidence type="ECO:0000256" key="5">
    <source>
        <dbReference type="ARBA" id="ARBA00022827"/>
    </source>
</evidence>
<evidence type="ECO:0000256" key="9">
    <source>
        <dbReference type="ARBA" id="ARBA00023284"/>
    </source>
</evidence>
<dbReference type="Gene3D" id="3.40.30.80">
    <property type="match status" value="1"/>
</dbReference>
<protein>
    <submittedName>
        <fullName evidence="12">Alkyl hydroperoxide reductase subunit F</fullName>
        <ecNumber evidence="12">1.6.4.-</ecNumber>
    </submittedName>
</protein>
<dbReference type="SUPFAM" id="SSF52833">
    <property type="entry name" value="Thioredoxin-like"/>
    <property type="match status" value="2"/>
</dbReference>
<dbReference type="Gene3D" id="3.50.50.60">
    <property type="entry name" value="FAD/NAD(P)-binding domain"/>
    <property type="match status" value="2"/>
</dbReference>
<feature type="domain" description="FAD/NAD(P)-binding" evidence="10">
    <location>
        <begin position="208"/>
        <end position="491"/>
    </location>
</feature>
<comment type="subunit">
    <text evidence="3">Homodimer.</text>
</comment>
<dbReference type="PROSITE" id="PS00573">
    <property type="entry name" value="PYRIDINE_REDOX_2"/>
    <property type="match status" value="1"/>
</dbReference>
<evidence type="ECO:0000256" key="8">
    <source>
        <dbReference type="ARBA" id="ARBA00023157"/>
    </source>
</evidence>
<dbReference type="CDD" id="cd02974">
    <property type="entry name" value="AhpF_NTD_N"/>
    <property type="match status" value="1"/>
</dbReference>
<dbReference type="RefSeq" id="WP_354368851.1">
    <property type="nucleotide sequence ID" value="NZ_JBEPMA010000011.1"/>
</dbReference>
<dbReference type="InterPro" id="IPR036188">
    <property type="entry name" value="FAD/NAD-bd_sf"/>
</dbReference>
<evidence type="ECO:0000256" key="1">
    <source>
        <dbReference type="ARBA" id="ARBA00001974"/>
    </source>
</evidence>
<organism evidence="12 13">
    <name type="scientific">Peptoniphilus olsenii</name>
    <dbReference type="NCBI Taxonomy" id="411570"/>
    <lineage>
        <taxon>Bacteria</taxon>
        <taxon>Bacillati</taxon>
        <taxon>Bacillota</taxon>
        <taxon>Tissierellia</taxon>
        <taxon>Tissierellales</taxon>
        <taxon>Peptoniphilaceae</taxon>
        <taxon>Peptoniphilus</taxon>
    </lineage>
</organism>
<dbReference type="InterPro" id="IPR050097">
    <property type="entry name" value="Ferredoxin-NADP_redctase_2"/>
</dbReference>
<evidence type="ECO:0000256" key="7">
    <source>
        <dbReference type="ARBA" id="ARBA00023027"/>
    </source>
</evidence>
<dbReference type="PANTHER" id="PTHR48105">
    <property type="entry name" value="THIOREDOXIN REDUCTASE 1-RELATED-RELATED"/>
    <property type="match status" value="1"/>
</dbReference>
<dbReference type="PRINTS" id="PR00368">
    <property type="entry name" value="FADPNR"/>
</dbReference>
<evidence type="ECO:0000256" key="3">
    <source>
        <dbReference type="ARBA" id="ARBA00011738"/>
    </source>
</evidence>
<evidence type="ECO:0000256" key="4">
    <source>
        <dbReference type="ARBA" id="ARBA00022630"/>
    </source>
</evidence>
<keyword evidence="8" id="KW-1015">Disulfide bond</keyword>
<dbReference type="InterPro" id="IPR008255">
    <property type="entry name" value="Pyr_nucl-diS_OxRdtase_2_AS"/>
</dbReference>
<comment type="caution">
    <text evidence="12">The sequence shown here is derived from an EMBL/GenBank/DDBJ whole genome shotgun (WGS) entry which is preliminary data.</text>
</comment>
<dbReference type="InterPro" id="IPR036249">
    <property type="entry name" value="Thioredoxin-like_sf"/>
</dbReference>
<evidence type="ECO:0000313" key="12">
    <source>
        <dbReference type="EMBL" id="MET3617944.1"/>
    </source>
</evidence>
<keyword evidence="13" id="KW-1185">Reference proteome</keyword>
<dbReference type="NCBIfam" id="TIGR03140">
    <property type="entry name" value="AhpF"/>
    <property type="match status" value="1"/>
</dbReference>
<dbReference type="InterPro" id="IPR012336">
    <property type="entry name" value="Thioredoxin-like_fold"/>
</dbReference>
<keyword evidence="9" id="KW-0676">Redox-active center</keyword>
<name>A0ABV2JDS3_9FIRM</name>
<dbReference type="EC" id="1.6.4.-" evidence="12"/>
<dbReference type="InterPro" id="IPR044141">
    <property type="entry name" value="AhpF_NTD_C"/>
</dbReference>
<dbReference type="InterPro" id="IPR012081">
    <property type="entry name" value="Alkyl_hydroperoxide_Rdtase_suF"/>
</dbReference>
<evidence type="ECO:0000313" key="13">
    <source>
        <dbReference type="Proteomes" id="UP001549162"/>
    </source>
</evidence>
<keyword evidence="5" id="KW-0274">FAD</keyword>
<dbReference type="PRINTS" id="PR00469">
    <property type="entry name" value="PNDRDTASEII"/>
</dbReference>
<evidence type="ECO:0000259" key="11">
    <source>
        <dbReference type="Pfam" id="PF13192"/>
    </source>
</evidence>
<dbReference type="PIRSF" id="PIRSF000238">
    <property type="entry name" value="AhpF"/>
    <property type="match status" value="1"/>
</dbReference>
<evidence type="ECO:0000259" key="10">
    <source>
        <dbReference type="Pfam" id="PF07992"/>
    </source>
</evidence>
<sequence length="505" mass="55411">MLDKNLINQVKEYLQLLEREVVISLCKGNDENSKKLAEFVEEVSSLSDKIIVREEKLKYTPSFKLSSKDADGITFAGIPLGHEFESFILALLQVGGRIPKIDEEQIDRIKNIDREYNFETIVSLSCHNCPEVVQSLNILSVLNPKISHTMIDGSFFTDYVEKLGVMAVPTSFINGEIFYNGKIGLNEILDKLTGEKTDYKFDELETLDMLVVGGGVAGATAAIYAARKGLSTAILAKDYGGQVKDTLGIENITGTVYTEGPKYMDEVKKHLSEYEVKVYDGVEAEDIVEDFPLKLKTSHGEIKAKTIVIATGARWRLIGIPGEVEFKNNGVAYCTHCDGPLFKNKKVAVIGGGNSGVESAIDLSSIASEVLLLEFLPELKADNVLQDKLKDIKNIRVVTNAETKALKGDNKLKSIEYKNLETGEKIVEDIEGCFIQVGLVPTTEWIENIDKNERGEILVDNNGATNLNGVFAAGDCTNSAFKQIVIAEGSGATAALSAYNYLIRL</sequence>
<keyword evidence="6 12" id="KW-0560">Oxidoreductase</keyword>
<dbReference type="Proteomes" id="UP001549162">
    <property type="component" value="Unassembled WGS sequence"/>
</dbReference>
<dbReference type="Pfam" id="PF13192">
    <property type="entry name" value="Thioredoxin_3"/>
    <property type="match status" value="1"/>
</dbReference>
<dbReference type="GO" id="GO:0016491">
    <property type="term" value="F:oxidoreductase activity"/>
    <property type="evidence" value="ECO:0007669"/>
    <property type="project" value="UniProtKB-KW"/>
</dbReference>
<proteinExistence type="inferred from homology"/>
<dbReference type="PROSITE" id="PS51354">
    <property type="entry name" value="GLUTAREDOXIN_2"/>
    <property type="match status" value="1"/>
</dbReference>
<dbReference type="SUPFAM" id="SSF51905">
    <property type="entry name" value="FAD/NAD(P)-binding domain"/>
    <property type="match status" value="1"/>
</dbReference>
<evidence type="ECO:0000256" key="6">
    <source>
        <dbReference type="ARBA" id="ARBA00023002"/>
    </source>
</evidence>
<feature type="domain" description="Thioredoxin-like fold" evidence="11">
    <location>
        <begin position="121"/>
        <end position="192"/>
    </location>
</feature>
<keyword evidence="7" id="KW-0520">NAD</keyword>
<dbReference type="Pfam" id="PF07992">
    <property type="entry name" value="Pyr_redox_2"/>
    <property type="match status" value="1"/>
</dbReference>
<dbReference type="InterPro" id="IPR044142">
    <property type="entry name" value="AhpF_NTD_N"/>
</dbReference>
<comment type="cofactor">
    <cofactor evidence="1">
        <name>FAD</name>
        <dbReference type="ChEBI" id="CHEBI:57692"/>
    </cofactor>
</comment>
<keyword evidence="4" id="KW-0285">Flavoprotein</keyword>
<dbReference type="InterPro" id="IPR023753">
    <property type="entry name" value="FAD/NAD-binding_dom"/>
</dbReference>
<accession>A0ABV2JDS3</accession>
<reference evidence="12 13" key="1">
    <citation type="submission" date="2024-06" db="EMBL/GenBank/DDBJ databases">
        <title>Genomic Encyclopedia of Type Strains, Phase IV (KMG-IV): sequencing the most valuable type-strain genomes for metagenomic binning, comparative biology and taxonomic classification.</title>
        <authorList>
            <person name="Goeker M."/>
        </authorList>
    </citation>
    <scope>NUCLEOTIDE SEQUENCE [LARGE SCALE GENOMIC DNA]</scope>
    <source>
        <strain evidence="12 13">DSM 21460</strain>
    </source>
</reference>
<dbReference type="CDD" id="cd03026">
    <property type="entry name" value="AhpF_NTD_C"/>
    <property type="match status" value="1"/>
</dbReference>
<evidence type="ECO:0000256" key="2">
    <source>
        <dbReference type="ARBA" id="ARBA00009333"/>
    </source>
</evidence>
<comment type="similarity">
    <text evidence="2">Belongs to the class-II pyridine nucleotide-disulfide oxidoreductase family.</text>
</comment>